<gene>
    <name evidence="3" type="ORF">JOC27_001379</name>
</gene>
<dbReference type="Pfam" id="PF07905">
    <property type="entry name" value="PucR"/>
    <property type="match status" value="1"/>
</dbReference>
<comment type="caution">
    <text evidence="3">The sequence shown here is derived from an EMBL/GenBank/DDBJ whole genome shotgun (WGS) entry which is preliminary data.</text>
</comment>
<dbReference type="InterPro" id="IPR051448">
    <property type="entry name" value="CdaR-like_regulators"/>
</dbReference>
<feature type="domain" description="PucR C-terminal helix-turn-helix" evidence="2">
    <location>
        <begin position="485"/>
        <end position="542"/>
    </location>
</feature>
<evidence type="ECO:0000259" key="2">
    <source>
        <dbReference type="Pfam" id="PF13556"/>
    </source>
</evidence>
<dbReference type="InterPro" id="IPR009057">
    <property type="entry name" value="Homeodomain-like_sf"/>
</dbReference>
<accession>A0ABS2Q848</accession>
<feature type="domain" description="Purine catabolism PurC-like" evidence="1">
    <location>
        <begin position="11"/>
        <end position="130"/>
    </location>
</feature>
<dbReference type="InterPro" id="IPR042070">
    <property type="entry name" value="PucR_C-HTH_sf"/>
</dbReference>
<evidence type="ECO:0000313" key="3">
    <source>
        <dbReference type="EMBL" id="MBM7657928.1"/>
    </source>
</evidence>
<dbReference type="InterPro" id="IPR012914">
    <property type="entry name" value="PucR_dom"/>
</dbReference>
<dbReference type="PANTHER" id="PTHR33744">
    <property type="entry name" value="CARBOHYDRATE DIACID REGULATOR"/>
    <property type="match status" value="1"/>
</dbReference>
<dbReference type="InterPro" id="IPR025736">
    <property type="entry name" value="PucR_C-HTH_dom"/>
</dbReference>
<dbReference type="Gene3D" id="1.10.10.2840">
    <property type="entry name" value="PucR C-terminal helix-turn-helix domain"/>
    <property type="match status" value="1"/>
</dbReference>
<evidence type="ECO:0000313" key="4">
    <source>
        <dbReference type="Proteomes" id="UP000823201"/>
    </source>
</evidence>
<name>A0ABS2Q848_9BACL</name>
<dbReference type="PANTHER" id="PTHR33744:SF1">
    <property type="entry name" value="DNA-BINDING TRANSCRIPTIONAL ACTIVATOR ADER"/>
    <property type="match status" value="1"/>
</dbReference>
<dbReference type="SUPFAM" id="SSF46689">
    <property type="entry name" value="Homeodomain-like"/>
    <property type="match status" value="1"/>
</dbReference>
<protein>
    <submittedName>
        <fullName evidence="3">Purine catabolism regulator</fullName>
    </submittedName>
</protein>
<dbReference type="RefSeq" id="WP_205006282.1">
    <property type="nucleotide sequence ID" value="NZ_CBCRXA010000010.1"/>
</dbReference>
<sequence>MADEMSFCVKDVLKRPLFARAQLIAGQNGCFREVRWVHILEITHAAPYVSENDLILTTGLWLKQSLQSEMEFMRQIIEHKTSGLCIEFGTTIDEIPEEMIAMCDAYDFPLILFRQPVRFEEITQDIHSFIINRHFDLLKRLEAYSQKQQQLILQTSDILPVLRLLHTYTEMHVVYHSTVSGTLYYPEVGQDLSEKLTKKLQDLLMAGEQAQETRLASIGEREFLFVEPVICFGQIFSYIGVITQQPHPTEYMTLLLDYTAKAVATILLRTQFLEEKIMRSQNQLIQDILSQQIDSEDQAQMRMGLPSPGQHNYNFLSGIIEFEHNVLATGPERMETVNQDISVLLRSLLKKFQMHHLLMMKNNQFYLLCAKEKRAESAEEALRKHMHALIDGLQRFVDQSFDGLVYHVGFGKIRNSLVESWLSFKEAYQVIEVAQAMPDTKKLYFYDDIGIYQLLKAVPQDFLDHFIADHLGGLIDYDEKHHLDLAHTLAVFFRCRGSKGDTAKQLYIHRQTLYNRLDKISLILGDDFTSPQRRYCLEMALLSHQLRQSAKK</sequence>
<evidence type="ECO:0000259" key="1">
    <source>
        <dbReference type="Pfam" id="PF07905"/>
    </source>
</evidence>
<proteinExistence type="predicted"/>
<dbReference type="EMBL" id="JAFBEV010000010">
    <property type="protein sequence ID" value="MBM7657928.1"/>
    <property type="molecule type" value="Genomic_DNA"/>
</dbReference>
<reference evidence="3 4" key="1">
    <citation type="submission" date="2021-01" db="EMBL/GenBank/DDBJ databases">
        <title>Genomic Encyclopedia of Type Strains, Phase IV (KMG-IV): sequencing the most valuable type-strain genomes for metagenomic binning, comparative biology and taxonomic classification.</title>
        <authorList>
            <person name="Goeker M."/>
        </authorList>
    </citation>
    <scope>NUCLEOTIDE SEQUENCE [LARGE SCALE GENOMIC DNA]</scope>
    <source>
        <strain evidence="3 4">DSM 100968</strain>
    </source>
</reference>
<dbReference type="Pfam" id="PF13556">
    <property type="entry name" value="HTH_30"/>
    <property type="match status" value="1"/>
</dbReference>
<organism evidence="3 4">
    <name type="scientific">Sporolactobacillus spathodeae</name>
    <dbReference type="NCBI Taxonomy" id="1465502"/>
    <lineage>
        <taxon>Bacteria</taxon>
        <taxon>Bacillati</taxon>
        <taxon>Bacillota</taxon>
        <taxon>Bacilli</taxon>
        <taxon>Bacillales</taxon>
        <taxon>Sporolactobacillaceae</taxon>
        <taxon>Sporolactobacillus</taxon>
    </lineage>
</organism>
<dbReference type="Proteomes" id="UP000823201">
    <property type="component" value="Unassembled WGS sequence"/>
</dbReference>
<keyword evidence="4" id="KW-1185">Reference proteome</keyword>